<evidence type="ECO:0000313" key="3">
    <source>
        <dbReference type="EMBL" id="MUK87193.1"/>
    </source>
</evidence>
<organism evidence="3 4">
    <name type="scientific">Ornithinibacillus caprae</name>
    <dbReference type="NCBI Taxonomy" id="2678566"/>
    <lineage>
        <taxon>Bacteria</taxon>
        <taxon>Bacillati</taxon>
        <taxon>Bacillota</taxon>
        <taxon>Bacilli</taxon>
        <taxon>Bacillales</taxon>
        <taxon>Bacillaceae</taxon>
        <taxon>Ornithinibacillus</taxon>
    </lineage>
</organism>
<dbReference type="GO" id="GO:0004494">
    <property type="term" value="F:methylmalonyl-CoA mutase activity"/>
    <property type="evidence" value="ECO:0007669"/>
    <property type="project" value="InterPro"/>
</dbReference>
<dbReference type="InterPro" id="IPR006098">
    <property type="entry name" value="MMCoA_mutase_a_cat"/>
</dbReference>
<dbReference type="CDD" id="cd03680">
    <property type="entry name" value="MM_CoA_mutase_ICM_like"/>
    <property type="match status" value="1"/>
</dbReference>
<dbReference type="Gene3D" id="3.20.20.240">
    <property type="entry name" value="Methylmalonyl-CoA mutase"/>
    <property type="match status" value="1"/>
</dbReference>
<dbReference type="EMBL" id="WOCA01000001">
    <property type="protein sequence ID" value="MUK87193.1"/>
    <property type="molecule type" value="Genomic_DNA"/>
</dbReference>
<keyword evidence="4" id="KW-1185">Reference proteome</keyword>
<dbReference type="Pfam" id="PF01642">
    <property type="entry name" value="MM_CoA_mutase"/>
    <property type="match status" value="1"/>
</dbReference>
<dbReference type="Proteomes" id="UP000469125">
    <property type="component" value="Unassembled WGS sequence"/>
</dbReference>
<feature type="domain" description="Methylmalonyl-CoA mutase alpha/beta chain catalytic" evidence="2">
    <location>
        <begin position="32"/>
        <end position="545"/>
    </location>
</feature>
<dbReference type="PANTHER" id="PTHR48101">
    <property type="entry name" value="METHYLMALONYL-COA MUTASE, MITOCHONDRIAL-RELATED"/>
    <property type="match status" value="1"/>
</dbReference>
<dbReference type="SUPFAM" id="SSF51703">
    <property type="entry name" value="Cobalamin (vitamin B12)-dependent enzymes"/>
    <property type="match status" value="1"/>
</dbReference>
<dbReference type="RefSeq" id="WP_155666660.1">
    <property type="nucleotide sequence ID" value="NZ_WOCA01000001.1"/>
</dbReference>
<dbReference type="InterPro" id="IPR006099">
    <property type="entry name" value="MeMalonylCoA_mutase_a/b_cat"/>
</dbReference>
<protein>
    <submittedName>
        <fullName evidence="3">Methylmalonyl-CoA mutase</fullName>
    </submittedName>
</protein>
<dbReference type="AlphaFoldDB" id="A0A6N8FCB6"/>
<evidence type="ECO:0000313" key="4">
    <source>
        <dbReference type="Proteomes" id="UP000469125"/>
    </source>
</evidence>
<proteinExistence type="predicted"/>
<dbReference type="InterPro" id="IPR016176">
    <property type="entry name" value="Cbl-dep_enz_cat"/>
</dbReference>
<evidence type="ECO:0000259" key="2">
    <source>
        <dbReference type="Pfam" id="PF01642"/>
    </source>
</evidence>
<reference evidence="3 4" key="1">
    <citation type="submission" date="2019-11" db="EMBL/GenBank/DDBJ databases">
        <authorList>
            <person name="Li X."/>
        </authorList>
    </citation>
    <scope>NUCLEOTIDE SEQUENCE [LARGE SCALE GENOMIC DNA]</scope>
    <source>
        <strain evidence="3 4">L9</strain>
    </source>
</reference>
<comment type="caution">
    <text evidence="3">The sequence shown here is derived from an EMBL/GenBank/DDBJ whole genome shotgun (WGS) entry which is preliminary data.</text>
</comment>
<dbReference type="PANTHER" id="PTHR48101:SF1">
    <property type="entry name" value="METHYLMALONYL-COA MUTASE, LARGE SUBUNIT"/>
    <property type="match status" value="1"/>
</dbReference>
<accession>A0A6N8FCB6</accession>
<dbReference type="NCBIfam" id="TIGR00641">
    <property type="entry name" value="acid_CoA_mut_N"/>
    <property type="match status" value="1"/>
</dbReference>
<dbReference type="GO" id="GO:0031419">
    <property type="term" value="F:cobalamin binding"/>
    <property type="evidence" value="ECO:0007669"/>
    <property type="project" value="InterPro"/>
</dbReference>
<evidence type="ECO:0000256" key="1">
    <source>
        <dbReference type="ARBA" id="ARBA00023235"/>
    </source>
</evidence>
<name>A0A6N8FCB6_9BACI</name>
<gene>
    <name evidence="3" type="ORF">GMD78_02105</name>
</gene>
<sequence length="548" mass="62062">MDEIKGSSKQRWMNSVDSTLKRFPERKDTFTTSSNVEIDRIYDSSNDQYYEEKLGYPGEYPYTRGIQPTMYRSRFWTMRQYAGFGSAEETNKRFRYLLEQGQTGLSVAFDLPTQIGYDSDDPMSEGEVGKVGVAIDSLKDMEKLFDQIPLDQVSTSMTINAPASVLLCMYMAVGEKQGVPLEKLTGTIQNDILKEYIARGTYIYPPKPSMRLITNIFEYCQQNVPKFNTISISGYHIREAGSTAVQEAAFTIANGMAYVDAALESGLAIDDFAPRLAFFFNAHNNFFEEVAKFRAARRVWAKIMKEHYQAKNPKSWKLRFHTQTGGSTLTAQQPDNNIVRVTMQALAAVLGGTQSLHTNSRDEALSLPTEDSARIALRTQQIIANESGVADTIDPLGGSYYVEALTDQIEEEINKYLERIKEIGGAVKAVEEGYMQREIHHNAYETQKRIETQEEIIVGLNKYTLDEEVNPDLLKVDEELEKEQVKQVQQVRNERDDQEVKVALEQIRTAAKSDDENLIPHILKAVKDYATIGEICNVLRDEFGEYTG</sequence>
<keyword evidence="1" id="KW-0413">Isomerase</keyword>